<organism evidence="2 3">
    <name type="scientific">Brucella thiophenivorans</name>
    <dbReference type="NCBI Taxonomy" id="571255"/>
    <lineage>
        <taxon>Bacteria</taxon>
        <taxon>Pseudomonadati</taxon>
        <taxon>Pseudomonadota</taxon>
        <taxon>Alphaproteobacteria</taxon>
        <taxon>Hyphomicrobiales</taxon>
        <taxon>Brucellaceae</taxon>
        <taxon>Brucella/Ochrobactrum group</taxon>
        <taxon>Brucella</taxon>
    </lineage>
</organism>
<evidence type="ECO:0000259" key="1">
    <source>
        <dbReference type="Pfam" id="PF01321"/>
    </source>
</evidence>
<sequence>MSQIDRVRTQSLLGAEGLDALALFQPENFRYATGVSAGVATMWGRAGTVTLTCA</sequence>
<keyword evidence="3" id="KW-1185">Reference proteome</keyword>
<dbReference type="AlphaFoldDB" id="A0A256F1Z4"/>
<dbReference type="Gene3D" id="3.40.350.10">
    <property type="entry name" value="Creatinase/prolidase N-terminal domain"/>
    <property type="match status" value="1"/>
</dbReference>
<dbReference type="InterPro" id="IPR000587">
    <property type="entry name" value="Creatinase_N"/>
</dbReference>
<dbReference type="InterPro" id="IPR029149">
    <property type="entry name" value="Creatin/AminoP/Spt16_N"/>
</dbReference>
<dbReference type="EMBL" id="NNRJ01000066">
    <property type="protein sequence ID" value="OYR08803.1"/>
    <property type="molecule type" value="Genomic_DNA"/>
</dbReference>
<gene>
    <name evidence="2" type="ORF">CEV31_3959</name>
</gene>
<dbReference type="Proteomes" id="UP000215590">
    <property type="component" value="Unassembled WGS sequence"/>
</dbReference>
<dbReference type="SUPFAM" id="SSF53092">
    <property type="entry name" value="Creatinase/prolidase N-terminal domain"/>
    <property type="match status" value="1"/>
</dbReference>
<name>A0A256F1Z4_9HYPH</name>
<protein>
    <submittedName>
        <fullName evidence="2">Creatinase/Prolidase N-terminal domain protein</fullName>
    </submittedName>
</protein>
<reference evidence="2 3" key="1">
    <citation type="submission" date="2017-07" db="EMBL/GenBank/DDBJ databases">
        <title>Phylogenetic study on the rhizospheric bacterium Ochrobactrum sp. A44.</title>
        <authorList>
            <person name="Krzyzanowska D.M."/>
            <person name="Ossowicki A."/>
            <person name="Rajewska M."/>
            <person name="Maciag T."/>
            <person name="Kaczynski Z."/>
            <person name="Czerwicka M."/>
            <person name="Jafra S."/>
        </authorList>
    </citation>
    <scope>NUCLEOTIDE SEQUENCE [LARGE SCALE GENOMIC DNA]</scope>
    <source>
        <strain evidence="2 3">DSM 7216</strain>
    </source>
</reference>
<proteinExistence type="predicted"/>
<comment type="caution">
    <text evidence="2">The sequence shown here is derived from an EMBL/GenBank/DDBJ whole genome shotgun (WGS) entry which is preliminary data.</text>
</comment>
<evidence type="ECO:0000313" key="2">
    <source>
        <dbReference type="EMBL" id="OYR08803.1"/>
    </source>
</evidence>
<accession>A0A256F1Z4</accession>
<evidence type="ECO:0000313" key="3">
    <source>
        <dbReference type="Proteomes" id="UP000215590"/>
    </source>
</evidence>
<dbReference type="Pfam" id="PF01321">
    <property type="entry name" value="Creatinase_N"/>
    <property type="match status" value="1"/>
</dbReference>
<feature type="domain" description="Creatinase N-terminal" evidence="1">
    <location>
        <begin position="8"/>
        <end position="43"/>
    </location>
</feature>